<comment type="caution">
    <text evidence="2">The sequence shown here is derived from an EMBL/GenBank/DDBJ whole genome shotgun (WGS) entry which is preliminary data.</text>
</comment>
<protein>
    <submittedName>
        <fullName evidence="2">Uncharacterized protein</fullName>
    </submittedName>
</protein>
<proteinExistence type="predicted"/>
<name>A0A8T0IKS6_CERPU</name>
<gene>
    <name evidence="2" type="ORF">KC19_3G114100</name>
</gene>
<evidence type="ECO:0000313" key="2">
    <source>
        <dbReference type="EMBL" id="KAG0583158.1"/>
    </source>
</evidence>
<accession>A0A8T0IKS6</accession>
<dbReference type="OrthoDB" id="2018306at2759"/>
<feature type="compositionally biased region" description="Basic residues" evidence="1">
    <location>
        <begin position="263"/>
        <end position="274"/>
    </location>
</feature>
<reference evidence="2" key="1">
    <citation type="submission" date="2020-06" db="EMBL/GenBank/DDBJ databases">
        <title>WGS assembly of Ceratodon purpureus strain R40.</title>
        <authorList>
            <person name="Carey S.B."/>
            <person name="Jenkins J."/>
            <person name="Shu S."/>
            <person name="Lovell J.T."/>
            <person name="Sreedasyam A."/>
            <person name="Maumus F."/>
            <person name="Tiley G.P."/>
            <person name="Fernandez-Pozo N."/>
            <person name="Barry K."/>
            <person name="Chen C."/>
            <person name="Wang M."/>
            <person name="Lipzen A."/>
            <person name="Daum C."/>
            <person name="Saski C.A."/>
            <person name="Payton A.C."/>
            <person name="Mcbreen J.C."/>
            <person name="Conrad R.E."/>
            <person name="Kollar L.M."/>
            <person name="Olsson S."/>
            <person name="Huttunen S."/>
            <person name="Landis J.B."/>
            <person name="Wickett N.J."/>
            <person name="Johnson M.G."/>
            <person name="Rensing S.A."/>
            <person name="Grimwood J."/>
            <person name="Schmutz J."/>
            <person name="Mcdaniel S.F."/>
        </authorList>
    </citation>
    <scope>NUCLEOTIDE SEQUENCE</scope>
    <source>
        <strain evidence="2">R40</strain>
    </source>
</reference>
<keyword evidence="3" id="KW-1185">Reference proteome</keyword>
<dbReference type="EMBL" id="CM026423">
    <property type="protein sequence ID" value="KAG0583158.1"/>
    <property type="molecule type" value="Genomic_DNA"/>
</dbReference>
<sequence length="327" mass="36892">MGDAIRKTAVFLQDVREILGKRNDERTKCPRCRGSGLLNLHSYWRQGQPSPSNAPCLFCEGVGVMPIVGLRGFIIGRTDAMLSTKEVKAHPAVPDDAELLYPGSFHGRKSTRFSTRRHFKIPPQILYNPLSNPPWVFEAEREAVLIKSSRMEAVEQSYRGDCDDRSSVGLIGLDHAGWRHRHRFYARTSGSFSNPNSSQAGDMSPIIPLDFRVKEGQAADEQWYSQGEDLAGFKEGTEQVVDVGSLRHDSNLQESNKYVRSSTRGHRSSRRPRNRIREEAGKESEARARKIQKLQTQTSDASVNSWNPFLRMCRSVLLLKTSSAQKF</sequence>
<evidence type="ECO:0000313" key="3">
    <source>
        <dbReference type="Proteomes" id="UP000822688"/>
    </source>
</evidence>
<dbReference type="AlphaFoldDB" id="A0A8T0IKS6"/>
<organism evidence="2 3">
    <name type="scientific">Ceratodon purpureus</name>
    <name type="common">Fire moss</name>
    <name type="synonym">Dicranum purpureum</name>
    <dbReference type="NCBI Taxonomy" id="3225"/>
    <lineage>
        <taxon>Eukaryota</taxon>
        <taxon>Viridiplantae</taxon>
        <taxon>Streptophyta</taxon>
        <taxon>Embryophyta</taxon>
        <taxon>Bryophyta</taxon>
        <taxon>Bryophytina</taxon>
        <taxon>Bryopsida</taxon>
        <taxon>Dicranidae</taxon>
        <taxon>Pseudoditrichales</taxon>
        <taxon>Ditrichaceae</taxon>
        <taxon>Ceratodon</taxon>
    </lineage>
</organism>
<dbReference type="Proteomes" id="UP000822688">
    <property type="component" value="Chromosome 3"/>
</dbReference>
<feature type="compositionally biased region" description="Basic and acidic residues" evidence="1">
    <location>
        <begin position="275"/>
        <end position="288"/>
    </location>
</feature>
<evidence type="ECO:0000256" key="1">
    <source>
        <dbReference type="SAM" id="MobiDB-lite"/>
    </source>
</evidence>
<feature type="region of interest" description="Disordered" evidence="1">
    <location>
        <begin position="251"/>
        <end position="299"/>
    </location>
</feature>